<protein>
    <submittedName>
        <fullName evidence="7">CTRC protein</fullName>
    </submittedName>
</protein>
<feature type="coiled-coil region" evidence="3">
    <location>
        <begin position="644"/>
        <end position="678"/>
    </location>
</feature>
<dbReference type="InterPro" id="IPR043504">
    <property type="entry name" value="Peptidase_S1_PA_chymotrypsin"/>
</dbReference>
<dbReference type="InterPro" id="IPR001254">
    <property type="entry name" value="Trypsin_dom"/>
</dbReference>
<feature type="coiled-coil region" evidence="3">
    <location>
        <begin position="541"/>
        <end position="568"/>
    </location>
</feature>
<dbReference type="Proteomes" id="UP000886611">
    <property type="component" value="Unassembled WGS sequence"/>
</dbReference>
<dbReference type="GO" id="GO:0005615">
    <property type="term" value="C:extracellular space"/>
    <property type="evidence" value="ECO:0007669"/>
    <property type="project" value="TreeGrafter"/>
</dbReference>
<keyword evidence="2" id="KW-0378">Hydrolase</keyword>
<evidence type="ECO:0000256" key="1">
    <source>
        <dbReference type="ARBA" id="ARBA00023157"/>
    </source>
</evidence>
<evidence type="ECO:0000259" key="5">
    <source>
        <dbReference type="PROSITE" id="PS50006"/>
    </source>
</evidence>
<feature type="coiled-coil region" evidence="3">
    <location>
        <begin position="768"/>
        <end position="931"/>
    </location>
</feature>
<dbReference type="PROSITE" id="PS00135">
    <property type="entry name" value="TRYPSIN_SER"/>
    <property type="match status" value="1"/>
</dbReference>
<dbReference type="InterPro" id="IPR008984">
    <property type="entry name" value="SMAD_FHA_dom_sf"/>
</dbReference>
<dbReference type="GO" id="GO:0004252">
    <property type="term" value="F:serine-type endopeptidase activity"/>
    <property type="evidence" value="ECO:0007669"/>
    <property type="project" value="InterPro"/>
</dbReference>
<keyword evidence="2" id="KW-0720">Serine protease</keyword>
<dbReference type="SUPFAM" id="SSF50494">
    <property type="entry name" value="Trypsin-like serine proteases"/>
    <property type="match status" value="1"/>
</dbReference>
<dbReference type="InterPro" id="IPR001314">
    <property type="entry name" value="Peptidase_S1A"/>
</dbReference>
<dbReference type="PROSITE" id="PS00134">
    <property type="entry name" value="TRYPSIN_HIS"/>
    <property type="match status" value="1"/>
</dbReference>
<evidence type="ECO:0000259" key="6">
    <source>
        <dbReference type="PROSITE" id="PS50240"/>
    </source>
</evidence>
<name>A0A8X7X0C0_POLSE</name>
<dbReference type="PROSITE" id="PS50006">
    <property type="entry name" value="FHA_DOMAIN"/>
    <property type="match status" value="1"/>
</dbReference>
<feature type="coiled-coil region" evidence="3">
    <location>
        <begin position="480"/>
        <end position="514"/>
    </location>
</feature>
<dbReference type="FunFam" id="2.40.10.10:FF:000280">
    <property type="match status" value="1"/>
</dbReference>
<dbReference type="PRINTS" id="PR00722">
    <property type="entry name" value="CHYMOTRYPSIN"/>
</dbReference>
<keyword evidence="3" id="KW-0175">Coiled coil</keyword>
<dbReference type="InterPro" id="IPR009003">
    <property type="entry name" value="Peptidase_S1_PA"/>
</dbReference>
<evidence type="ECO:0000313" key="8">
    <source>
        <dbReference type="Proteomes" id="UP000886611"/>
    </source>
</evidence>
<dbReference type="InterPro" id="IPR018114">
    <property type="entry name" value="TRYPSIN_HIS"/>
</dbReference>
<organism evidence="7 8">
    <name type="scientific">Polypterus senegalus</name>
    <name type="common">Senegal bichir</name>
    <dbReference type="NCBI Taxonomy" id="55291"/>
    <lineage>
        <taxon>Eukaryota</taxon>
        <taxon>Metazoa</taxon>
        <taxon>Chordata</taxon>
        <taxon>Craniata</taxon>
        <taxon>Vertebrata</taxon>
        <taxon>Euteleostomi</taxon>
        <taxon>Actinopterygii</taxon>
        <taxon>Polypteriformes</taxon>
        <taxon>Polypteridae</taxon>
        <taxon>Polypterus</taxon>
    </lineage>
</organism>
<gene>
    <name evidence="7" type="primary">Ctrc_0</name>
    <name evidence="7" type="ORF">GTO96_0018956</name>
</gene>
<feature type="domain" description="FHA" evidence="5">
    <location>
        <begin position="237"/>
        <end position="304"/>
    </location>
</feature>
<dbReference type="InterPro" id="IPR050850">
    <property type="entry name" value="Peptidase_S1_Elastase_sf"/>
</dbReference>
<keyword evidence="2" id="KW-0645">Protease</keyword>
<dbReference type="CDD" id="cd00190">
    <property type="entry name" value="Tryp_SPc"/>
    <property type="match status" value="1"/>
</dbReference>
<evidence type="ECO:0000313" key="7">
    <source>
        <dbReference type="EMBL" id="KAG2459150.1"/>
    </source>
</evidence>
<dbReference type="InterPro" id="IPR000253">
    <property type="entry name" value="FHA_dom"/>
</dbReference>
<sequence length="1496" mass="170831">MFGHWPNNHRRYLVGDHPDNPIVIHTINNQSIKRTSRRVATTEALPQISLQYSKNGDWAHTCGGTLIATNWVLTAAHCISSSRTYRVALGKYNLKDNEPNSVAIDAEKIFVHEKWNSLFIINDIALIKLKEHVTLSTSIQTACLPLDGLELPNDYPCYITGWGRIYTNGPLADNLQQALLPVVSYDICSKSDWWGGTVKRTMVCAGGDGLLSGCNGDSGGPLNCQNANRAWEVHGIVSFGSGLKCNMAKKPTVFTRVSAYIDWINANSGIEDRHALIDFSETEGCFVLRDLNSQHGSFVNDCRIQNASVRLAPRDVLRFGFGGSWTSNAGMGRSVRSAPITSSSQNVEELLLEKEQRLLRLEDEVSRLLLFEADSRNKDVVIASLRDKVTSLQYQVSQNGTDNNMVKKPQGIEKDIMAKEEEIQVLREQMVKLQKGSSEVMRHSLTERDLEITSLKSDTERLRRENTMSAGLVTSLQRDISVRDQQVQRLSGELEKLRQEIRERDSQLSAMSTKFSKMRDAKKQDNELLAWENDIVQEKGFKEMEQKIKQLEEEVEKSHKEEKSLKVSLEKEKQKQFQLLDEIGNGRQQMLEMGRQNQNVKVEFEEVQSRLERFRSRIIQTMYTSKVMPASENAIEDQQVIDQMKHIIDDREHLQKQVEELQQSMKSSKEDYMKLTAISEELKKALDECQVRLKGVRSISTLRREIEKVEKLSVEKSLVWVQKAFAGILSDEMSWQQEVVKSIEKAGFDISNSEEGISGCVKNLLLHHEEAKIKDKALQAQLAELQTSHSSVLQEKMNKASKELEEKMQKEIQRVKGISEEQYQQRLQELLKEEQSRLNEERSRLAESLSHEQKRLQEMETSFSELNKATLREDLNTQKSHRQKEAAAEQERHMSEIAEFKEQIHQHSRTIVSLEEKLRKMSDLLQTAEVEKLQMLEKIKTLFIIQISTDLRCKFSLYIIDVEQRPPSKKTIVEAVPAVHHEVESLQHMCTHLKEELARSQQQSLLLEDTIACLKRDLAGATARLSDVTGELSEKQKHELEKTRALVVEQRAEMSSLRQKLSMMSDLVEKKDAEMKRMNKELKQCKENLAKEQSALKDKELQYEKLEEEVRSRNSTGFCESPMSDESSKANEEKLVPSELADLGAKCKGYRHEEVIQRQREALAELRTRLKALETARPTSSSQAQSLQQAAAMKRELAEFRAHQAASENQELDFGYTGKMSRSSAGSTQYENMMEKTSKLELEENLEMSEKTYLELVRALANLLKVDELSGCNSLKHVPQDERDILTSFRKKDHDVLSTRIVLLQSQVERKEELIRRCEEELNKLRLSNANLQQQETGVDRLKEEAQAVAQENALLREALERAQQRLDQEKRLNKAIKERKLNAKTTVLQGKMKKKDYEIETLRKQLCKQDKELISTTSQLASLKTALPFILAHTPRPSDGALPAAWRCPECQPGIMDNGVFIHSPAGYHGGRQRILQGGSRTIFPTARKYVPVMG</sequence>
<feature type="coiled-coil region" evidence="3">
    <location>
        <begin position="1301"/>
        <end position="1380"/>
    </location>
</feature>
<dbReference type="Gene3D" id="2.40.10.10">
    <property type="entry name" value="Trypsin-like serine proteases"/>
    <property type="match status" value="2"/>
</dbReference>
<comment type="caution">
    <text evidence="7">The sequence shown here is derived from an EMBL/GenBank/DDBJ whole genome shotgun (WGS) entry which is preliminary data.</text>
</comment>
<dbReference type="FunFam" id="2.40.10.10:FF:000004">
    <property type="entry name" value="Tryptase gamma 1"/>
    <property type="match status" value="1"/>
</dbReference>
<dbReference type="SUPFAM" id="SSF49879">
    <property type="entry name" value="SMAD/FHA domain"/>
    <property type="match status" value="1"/>
</dbReference>
<dbReference type="PROSITE" id="PS50240">
    <property type="entry name" value="TRYPSIN_DOM"/>
    <property type="match status" value="1"/>
</dbReference>
<dbReference type="EMBL" id="JAATIS010005477">
    <property type="protein sequence ID" value="KAG2459150.1"/>
    <property type="molecule type" value="Genomic_DNA"/>
</dbReference>
<reference evidence="7 8" key="1">
    <citation type="journal article" date="2021" name="Cell">
        <title>Tracing the genetic footprints of vertebrate landing in non-teleost ray-finned fishes.</title>
        <authorList>
            <person name="Bi X."/>
            <person name="Wang K."/>
            <person name="Yang L."/>
            <person name="Pan H."/>
            <person name="Jiang H."/>
            <person name="Wei Q."/>
            <person name="Fang M."/>
            <person name="Yu H."/>
            <person name="Zhu C."/>
            <person name="Cai Y."/>
            <person name="He Y."/>
            <person name="Gan X."/>
            <person name="Zeng H."/>
            <person name="Yu D."/>
            <person name="Zhu Y."/>
            <person name="Jiang H."/>
            <person name="Qiu Q."/>
            <person name="Yang H."/>
            <person name="Zhang Y.E."/>
            <person name="Wang W."/>
            <person name="Zhu M."/>
            <person name="He S."/>
            <person name="Zhang G."/>
        </authorList>
    </citation>
    <scope>NUCLEOTIDE SEQUENCE [LARGE SCALE GENOMIC DNA]</scope>
    <source>
        <strain evidence="7">Bchr_013</strain>
    </source>
</reference>
<dbReference type="SMART" id="SM00020">
    <property type="entry name" value="Tryp_SPc"/>
    <property type="match status" value="1"/>
</dbReference>
<keyword evidence="8" id="KW-1185">Reference proteome</keyword>
<keyword evidence="1" id="KW-1015">Disulfide bond</keyword>
<dbReference type="PANTHER" id="PTHR24257:SF31">
    <property type="entry name" value="ELASTASE 3 LIKE ISOFORM X1"/>
    <property type="match status" value="1"/>
</dbReference>
<proteinExistence type="predicted"/>
<evidence type="ECO:0000256" key="3">
    <source>
        <dbReference type="SAM" id="Coils"/>
    </source>
</evidence>
<evidence type="ECO:0000256" key="2">
    <source>
        <dbReference type="RuleBase" id="RU363034"/>
    </source>
</evidence>
<feature type="non-terminal residue" evidence="7">
    <location>
        <position position="1"/>
    </location>
</feature>
<evidence type="ECO:0000256" key="4">
    <source>
        <dbReference type="SAM" id="MobiDB-lite"/>
    </source>
</evidence>
<dbReference type="InterPro" id="IPR033116">
    <property type="entry name" value="TRYPSIN_SER"/>
</dbReference>
<feature type="domain" description="Peptidase S1" evidence="6">
    <location>
        <begin position="13"/>
        <end position="269"/>
    </location>
</feature>
<dbReference type="GO" id="GO:0006508">
    <property type="term" value="P:proteolysis"/>
    <property type="evidence" value="ECO:0007669"/>
    <property type="project" value="UniProtKB-KW"/>
</dbReference>
<accession>A0A8X7X0C0</accession>
<dbReference type="Pfam" id="PF00089">
    <property type="entry name" value="Trypsin"/>
    <property type="match status" value="1"/>
</dbReference>
<dbReference type="PANTHER" id="PTHR24257">
    <property type="entry name" value="CHYMOTRYPSIN-LIKE ELASTASE FAMILY MEMBER"/>
    <property type="match status" value="1"/>
</dbReference>
<feature type="region of interest" description="Disordered" evidence="4">
    <location>
        <begin position="1113"/>
        <end position="1133"/>
    </location>
</feature>
<feature type="non-terminal residue" evidence="7">
    <location>
        <position position="1496"/>
    </location>
</feature>